<sequence length="133" mass="14304">MLREGVRSLGLRSGQSQASANRKETSEAWAEPAPRQHSILSSIGGGACELESTDQYVTLAELLWGSSTHQIAHHTALRATNIRTGGDLSFEAMLVFTSRREKDVGAMAQISASVSDPFPSECASPCYTTCRCN</sequence>
<dbReference type="Proteomes" id="UP000054845">
    <property type="component" value="Unassembled WGS sequence"/>
</dbReference>
<name>A0A0N7L9X6_9BASI</name>
<proteinExistence type="predicted"/>
<keyword evidence="3" id="KW-1185">Reference proteome</keyword>
<organism evidence="2 3">
    <name type="scientific">Ceraceosorus bombacis</name>
    <dbReference type="NCBI Taxonomy" id="401625"/>
    <lineage>
        <taxon>Eukaryota</taxon>
        <taxon>Fungi</taxon>
        <taxon>Dikarya</taxon>
        <taxon>Basidiomycota</taxon>
        <taxon>Ustilaginomycotina</taxon>
        <taxon>Exobasidiomycetes</taxon>
        <taxon>Ceraceosorales</taxon>
        <taxon>Ceraceosoraceae</taxon>
        <taxon>Ceraceosorus</taxon>
    </lineage>
</organism>
<protein>
    <submittedName>
        <fullName evidence="2">Uncharacterized protein</fullName>
    </submittedName>
</protein>
<dbReference type="AlphaFoldDB" id="A0A0N7L9X6"/>
<dbReference type="EMBL" id="CCYA01000252">
    <property type="protein sequence ID" value="CEH15010.1"/>
    <property type="molecule type" value="Genomic_DNA"/>
</dbReference>
<reference evidence="2 3" key="1">
    <citation type="submission" date="2014-09" db="EMBL/GenBank/DDBJ databases">
        <authorList>
            <person name="Magalhaes I.L.F."/>
            <person name="Oliveira U."/>
            <person name="Santos F.R."/>
            <person name="Vidigal T.H.D.A."/>
            <person name="Brescovit A.D."/>
            <person name="Santos A.J."/>
        </authorList>
    </citation>
    <scope>NUCLEOTIDE SEQUENCE [LARGE SCALE GENOMIC DNA]</scope>
</reference>
<feature type="region of interest" description="Disordered" evidence="1">
    <location>
        <begin position="1"/>
        <end position="35"/>
    </location>
</feature>
<evidence type="ECO:0000313" key="2">
    <source>
        <dbReference type="EMBL" id="CEH15010.1"/>
    </source>
</evidence>
<accession>A0A0N7L9X6</accession>
<evidence type="ECO:0000313" key="3">
    <source>
        <dbReference type="Proteomes" id="UP000054845"/>
    </source>
</evidence>
<evidence type="ECO:0000256" key="1">
    <source>
        <dbReference type="SAM" id="MobiDB-lite"/>
    </source>
</evidence>